<gene>
    <name evidence="1" type="ORF">KEG57_17095</name>
</gene>
<name>A0A9X3X181_9BACT</name>
<evidence type="ECO:0000313" key="2">
    <source>
        <dbReference type="Proteomes" id="UP001151081"/>
    </source>
</evidence>
<organism evidence="1 2">
    <name type="scientific">Polyangium jinanense</name>
    <dbReference type="NCBI Taxonomy" id="2829994"/>
    <lineage>
        <taxon>Bacteria</taxon>
        <taxon>Pseudomonadati</taxon>
        <taxon>Myxococcota</taxon>
        <taxon>Polyangia</taxon>
        <taxon>Polyangiales</taxon>
        <taxon>Polyangiaceae</taxon>
        <taxon>Polyangium</taxon>
    </lineage>
</organism>
<proteinExistence type="predicted"/>
<reference evidence="1 2" key="1">
    <citation type="submission" date="2021-04" db="EMBL/GenBank/DDBJ databases">
        <title>Genome analysis of Polyangium sp.</title>
        <authorList>
            <person name="Li Y."/>
            <person name="Wang J."/>
        </authorList>
    </citation>
    <scope>NUCLEOTIDE SEQUENCE [LARGE SCALE GENOMIC DNA]</scope>
    <source>
        <strain evidence="1 2">SDU14</strain>
    </source>
</reference>
<accession>A0A9X3X181</accession>
<dbReference type="EMBL" id="JAGTJJ010000007">
    <property type="protein sequence ID" value="MDC3982239.1"/>
    <property type="molecule type" value="Genomic_DNA"/>
</dbReference>
<comment type="caution">
    <text evidence="1">The sequence shown here is derived from an EMBL/GenBank/DDBJ whole genome shotgun (WGS) entry which is preliminary data.</text>
</comment>
<protein>
    <submittedName>
        <fullName evidence="1">Uncharacterized protein</fullName>
    </submittedName>
</protein>
<evidence type="ECO:0000313" key="1">
    <source>
        <dbReference type="EMBL" id="MDC3982239.1"/>
    </source>
</evidence>
<dbReference type="AlphaFoldDB" id="A0A9X3X181"/>
<keyword evidence="2" id="KW-1185">Reference proteome</keyword>
<dbReference type="Proteomes" id="UP001151081">
    <property type="component" value="Unassembled WGS sequence"/>
</dbReference>
<dbReference type="RefSeq" id="WP_272420684.1">
    <property type="nucleotide sequence ID" value="NZ_JAGTJJ010000007.1"/>
</dbReference>
<sequence length="429" mass="45870">MSFDPTNVPARGTLSSEDAGALLAKGALVADDRRVRSTYFDGRFLTAKDLTRDQVHFLTRQADLGRAIGGGVVSGLVVDMGTVRGRSDGTIKISRGHGLTLGGEIVVLGKDVTLRVDGIPEMQQIDAALGLARIPNAPTRTRTGLYVLALRPVEYTTNPVASYPTSLDGGRSTHDADIVEAVAITLLPYPERIATGTLDERRSRAAHAIFVERARPGTREDALALALVALDHGALQWIDSFLVRREVAQEQGNILGVSGPSRPLREAHLLQYDAHLSDVLEARALMGRGQSFPAIDHFLALPPAGRLPLAAVDVTAGKQWFFPPEVEVSLSVVPDDELGAVLDEAAHLPPIDLRLQGVALEGASVIVLIPVPRAQMDEMIATLGPADLATTPQNQAAWAAAIAQTSGGSLWFVRRKNFTPKGVLHFPYS</sequence>